<dbReference type="InterPro" id="IPR028994">
    <property type="entry name" value="Integrin_alpha_N"/>
</dbReference>
<organism evidence="5 6">
    <name type="scientific">Kribbella flavida (strain DSM 17836 / JCM 10339 / NBRC 14399)</name>
    <dbReference type="NCBI Taxonomy" id="479435"/>
    <lineage>
        <taxon>Bacteria</taxon>
        <taxon>Bacillati</taxon>
        <taxon>Actinomycetota</taxon>
        <taxon>Actinomycetes</taxon>
        <taxon>Propionibacteriales</taxon>
        <taxon>Kribbellaceae</taxon>
        <taxon>Kribbella</taxon>
    </lineage>
</organism>
<dbReference type="SUPFAM" id="SSF69318">
    <property type="entry name" value="Integrin alpha N-terminal domain"/>
    <property type="match status" value="1"/>
</dbReference>
<feature type="compositionally biased region" description="Low complexity" evidence="2">
    <location>
        <begin position="30"/>
        <end position="40"/>
    </location>
</feature>
<accession>D2PSF2</accession>
<reference evidence="5 6" key="2">
    <citation type="journal article" date="2010" name="Stand. Genomic Sci.">
        <title>Complete genome sequence of Kribbella flavida type strain (IFO 14399).</title>
        <authorList>
            <person name="Pukall R."/>
            <person name="Lapidus A."/>
            <person name="Glavina Del Rio T."/>
            <person name="Copeland A."/>
            <person name="Tice H."/>
            <person name="Cheng J.-F."/>
            <person name="Lucas S."/>
            <person name="Chen F."/>
            <person name="Nolan M."/>
            <person name="LaButti K."/>
            <person name="Pati A."/>
            <person name="Ivanova N."/>
            <person name="Mavrommatis K."/>
            <person name="Mikhailova N."/>
            <person name="Pitluck S."/>
            <person name="Bruce D."/>
            <person name="Goodwin L."/>
            <person name="Land M."/>
            <person name="Hauser L."/>
            <person name="Chang Y.-J."/>
            <person name="Jeffries C.D."/>
            <person name="Chen A."/>
            <person name="Palaniappan K."/>
            <person name="Chain P."/>
            <person name="Rohde M."/>
            <person name="Goeker M."/>
            <person name="Bristow J."/>
            <person name="Eisen J.A."/>
            <person name="Markowitz V."/>
            <person name="Hugenholtz P."/>
            <person name="Kyrpides N.C."/>
            <person name="Klenk H.-P."/>
            <person name="Brettin T."/>
        </authorList>
    </citation>
    <scope>NUCLEOTIDE SEQUENCE [LARGE SCALE GENOMIC DNA]</scope>
    <source>
        <strain evidence="6">DSM 17836 / JCM 10339 / NBRC 14399</strain>
    </source>
</reference>
<dbReference type="InterPro" id="IPR013517">
    <property type="entry name" value="FG-GAP"/>
</dbReference>
<keyword evidence="6" id="KW-1185">Reference proteome</keyword>
<keyword evidence="5" id="KW-0430">Lectin</keyword>
<dbReference type="Proteomes" id="UP000007967">
    <property type="component" value="Chromosome"/>
</dbReference>
<dbReference type="CDD" id="cd00161">
    <property type="entry name" value="beta-trefoil_Ricin-like"/>
    <property type="match status" value="1"/>
</dbReference>
<feature type="region of interest" description="Disordered" evidence="2">
    <location>
        <begin position="30"/>
        <end position="71"/>
    </location>
</feature>
<dbReference type="Pfam" id="PF14200">
    <property type="entry name" value="RicinB_lectin_2"/>
    <property type="match status" value="3"/>
</dbReference>
<name>D2PSF2_KRIFD</name>
<dbReference type="CAZy" id="CBM13">
    <property type="family name" value="Carbohydrate-Binding Module Family 13"/>
</dbReference>
<dbReference type="SMART" id="SM00458">
    <property type="entry name" value="RICIN"/>
    <property type="match status" value="2"/>
</dbReference>
<dbReference type="Gene3D" id="2.80.10.50">
    <property type="match status" value="2"/>
</dbReference>
<proteinExistence type="predicted"/>
<feature type="compositionally biased region" description="Basic and acidic residues" evidence="2">
    <location>
        <begin position="55"/>
        <end position="69"/>
    </location>
</feature>
<protein>
    <submittedName>
        <fullName evidence="5">Ricin B lectin</fullName>
    </submittedName>
</protein>
<dbReference type="HOGENOM" id="CLU_259832_0_0_11"/>
<reference evidence="6" key="1">
    <citation type="submission" date="2009-09" db="EMBL/GenBank/DDBJ databases">
        <title>The complete genome of Kribbella flavida DSM 17836.</title>
        <authorList>
            <consortium name="US DOE Joint Genome Institute (JGI-PGF)"/>
            <person name="Lucas S."/>
            <person name="Copeland A."/>
            <person name="Lapidus A."/>
            <person name="Glavina del Rio T."/>
            <person name="Dalin E."/>
            <person name="Tice H."/>
            <person name="Bruce D."/>
            <person name="Goodwin L."/>
            <person name="Pitluck S."/>
            <person name="Kyrpides N."/>
            <person name="Mavromatis K."/>
            <person name="Ivanova N."/>
            <person name="Saunders E."/>
            <person name="Brettin T."/>
            <person name="Detter J.C."/>
            <person name="Han C."/>
            <person name="Larimer F."/>
            <person name="Land M."/>
            <person name="Hauser L."/>
            <person name="Markowitz V."/>
            <person name="Cheng J.-F."/>
            <person name="Hugenholtz P."/>
            <person name="Woyke T."/>
            <person name="Wu D."/>
            <person name="Pukall R."/>
            <person name="Klenk H.-P."/>
            <person name="Eisen J.A."/>
        </authorList>
    </citation>
    <scope>NUCLEOTIDE SEQUENCE [LARGE SCALE GENOMIC DNA]</scope>
    <source>
        <strain evidence="6">DSM 17836 / JCM 10339 / NBRC 14399</strain>
    </source>
</reference>
<evidence type="ECO:0000313" key="6">
    <source>
        <dbReference type="Proteomes" id="UP000007967"/>
    </source>
</evidence>
<dbReference type="PANTHER" id="PTHR46580:SF4">
    <property type="entry name" value="ATP_GTP-BINDING PROTEIN"/>
    <property type="match status" value="1"/>
</dbReference>
<dbReference type="GO" id="GO:0030246">
    <property type="term" value="F:carbohydrate binding"/>
    <property type="evidence" value="ECO:0007669"/>
    <property type="project" value="UniProtKB-KW"/>
</dbReference>
<dbReference type="SUPFAM" id="SSF50370">
    <property type="entry name" value="Ricin B-like lectins"/>
    <property type="match status" value="2"/>
</dbReference>
<evidence type="ECO:0000259" key="4">
    <source>
        <dbReference type="SMART" id="SM00458"/>
    </source>
</evidence>
<feature type="chain" id="PRO_5039572001" evidence="3">
    <location>
        <begin position="30"/>
        <end position="1321"/>
    </location>
</feature>
<feature type="domain" description="Ricin B lectin" evidence="4">
    <location>
        <begin position="1024"/>
        <end position="1169"/>
    </location>
</feature>
<dbReference type="PROSITE" id="PS50231">
    <property type="entry name" value="RICIN_B_LECTIN"/>
    <property type="match status" value="2"/>
</dbReference>
<sequence length="1321" mass="140615">MRRPGSLRTLAVSAALLLLPLGLTGAPAAADPAVAPTPAVEQRPLQGPLQGPAADARRTGKPVEVEGSRTETSQVFVNPNGHHTLVQHAQAVRVRTAKGWAPVDHTLRFGAGGKVRPAMSGTGLELSGGGPGADLVALGTKNARVRLGWPGQLPRPVLQGPVATYGEVLPGVDLQLRAEPAGFTKVLVVKNRAAALNPALRQLEFPVRGEGLTIKATSGGRTVATDRKGRTVFSSGQALMWDAAKRTSAMPVKHSGGVLTVVPDQRLLTSPDTKFPLLIDPPWTSFVGDLWTHVNQEHPTTPYWDYDRGDGAKVGSAWGPDRDVYRSLFQLGTTGLAGARIIDAKFSITLWHTPSSTPTPVQLWHTRPISRAESVTWNSTGNHWLQHVATASGAARGTDFAMGFMTPELEAIVQGAADRREPSITLGLRAPDESLTVEGPGERQWKKFRAGTAALVVTYNTPPRMPIRVNFTSPRPCGTQAAPTVIGTVTPQFSAVVSDPDGDNVSNRLEIARWPENTSAHLQDSPLTGSGTAFSWSAVPAGQLVDGGTYFYTARSDDKVADDGVTFGPFSAPCFFRIDVKAPGRPTIASTDFPSGLPGRPAREVGILNLSPASGDTDVAEYRYGFLRSKLTLRVKARPDGTAALPMTVPSSSRTLFVRAVDHAGTAGDPSEWKLIARANPNKYKVRGDVNGDGAADVNLVLDHGAGLTRVWNLTSKDGSFTNATVAWDSDNSGGFALSRTRPVQGDFTGDGRADLAMFRDEPGHRVGLYLLISDGDRYDALSGPVWSRATPGWTVVSARVAAGDVTGDGLADIVLQLNTGNGNWQVMVYPGGNLGAPVQWVQTAPGSGEWVHSKIVVGDTDGDQVDDLVVLKKTAACTTVIDTYRSTRNGFEAPSAVFAGDYCLDKGNPAAGDVDADGKDDLVTIYDDSSSTRLRVFHSTGAGLALQDWWTGDGWDAVRSVLQVGDYDKDGKDDVALVSALTGGGREAFQLRSTGTAFSAPVSGWKEPKVGASTAPPFDLEARTYELVARHSGRCMEVEAGGQTGTPVFQQWDCYGGLHQRFRIVPVAGTEQYELHPAHANGGNGLKCLDVANASSADEAAIVQATCQGTGNQQVLLEYVEGSSYDAVFRIKFAHSGKCGGISGGVANGGNLVQRACAELADQQWVVRAALNSPQLDGRYKIRTMTTINDSQRDYVLDLTNCDGSNAVRVGNWSNAECQRWQLKPLGDDVYQIVDPASQKAIQVAGCSQLRGGQVVAFDLDASECQTWRVEPAADGSHTIQQTESGMVLDVPGCVDTTTTSMNVWEYWQGACQRWKLTSS</sequence>
<dbReference type="InterPro" id="IPR000772">
    <property type="entry name" value="Ricin_B_lectin"/>
</dbReference>
<dbReference type="InterPro" id="IPR035992">
    <property type="entry name" value="Ricin_B-like_lectins"/>
</dbReference>
<gene>
    <name evidence="5" type="ordered locus">Kfla_4041</name>
</gene>
<dbReference type="Gene3D" id="2.40.128.340">
    <property type="match status" value="3"/>
</dbReference>
<dbReference type="KEGG" id="kfl:Kfla_4041"/>
<evidence type="ECO:0000256" key="1">
    <source>
        <dbReference type="ARBA" id="ARBA00022729"/>
    </source>
</evidence>
<dbReference type="STRING" id="479435.Kfla_4041"/>
<evidence type="ECO:0000256" key="2">
    <source>
        <dbReference type="SAM" id="MobiDB-lite"/>
    </source>
</evidence>
<evidence type="ECO:0000256" key="3">
    <source>
        <dbReference type="SAM" id="SignalP"/>
    </source>
</evidence>
<feature type="domain" description="Ricin B lectin" evidence="4">
    <location>
        <begin position="1183"/>
        <end position="1319"/>
    </location>
</feature>
<dbReference type="eggNOG" id="COG3209">
    <property type="taxonomic scope" value="Bacteria"/>
</dbReference>
<dbReference type="PANTHER" id="PTHR46580">
    <property type="entry name" value="SENSOR KINASE-RELATED"/>
    <property type="match status" value="1"/>
</dbReference>
<feature type="signal peptide" evidence="3">
    <location>
        <begin position="1"/>
        <end position="29"/>
    </location>
</feature>
<dbReference type="eggNOG" id="COG0791">
    <property type="taxonomic scope" value="Bacteria"/>
</dbReference>
<dbReference type="Pfam" id="PF13517">
    <property type="entry name" value="FG-GAP_3"/>
    <property type="match status" value="1"/>
</dbReference>
<evidence type="ECO:0000313" key="5">
    <source>
        <dbReference type="EMBL" id="ADB33090.1"/>
    </source>
</evidence>
<dbReference type="eggNOG" id="COG3507">
    <property type="taxonomic scope" value="Bacteria"/>
</dbReference>
<keyword evidence="1 3" id="KW-0732">Signal</keyword>
<dbReference type="EMBL" id="CP001736">
    <property type="protein sequence ID" value="ADB33090.1"/>
    <property type="molecule type" value="Genomic_DNA"/>
</dbReference>